<evidence type="ECO:0000259" key="4">
    <source>
        <dbReference type="SMART" id="SM00406"/>
    </source>
</evidence>
<dbReference type="Proteomes" id="UP000694390">
    <property type="component" value="Unassembled WGS sequence"/>
</dbReference>
<dbReference type="InterPro" id="IPR013106">
    <property type="entry name" value="Ig_V-set"/>
</dbReference>
<organism evidence="5 6">
    <name type="scientific">Gopherus evgoodei</name>
    <name type="common">Goodes thornscrub tortoise</name>
    <dbReference type="NCBI Taxonomy" id="1825980"/>
    <lineage>
        <taxon>Eukaryota</taxon>
        <taxon>Metazoa</taxon>
        <taxon>Chordata</taxon>
        <taxon>Craniata</taxon>
        <taxon>Vertebrata</taxon>
        <taxon>Euteleostomi</taxon>
        <taxon>Archelosauria</taxon>
        <taxon>Testudinata</taxon>
        <taxon>Testudines</taxon>
        <taxon>Cryptodira</taxon>
        <taxon>Durocryptodira</taxon>
        <taxon>Testudinoidea</taxon>
        <taxon>Testudinidae</taxon>
        <taxon>Gopherus</taxon>
    </lineage>
</organism>
<dbReference type="GeneTree" id="ENSGT01030000236910"/>
<protein>
    <recommendedName>
        <fullName evidence="4">Immunoglobulin V-set domain-containing protein</fullName>
    </recommendedName>
</protein>
<dbReference type="GO" id="GO:0019814">
    <property type="term" value="C:immunoglobulin complex"/>
    <property type="evidence" value="ECO:0007669"/>
    <property type="project" value="UniProtKB-KW"/>
</dbReference>
<dbReference type="GO" id="GO:0002250">
    <property type="term" value="P:adaptive immune response"/>
    <property type="evidence" value="ECO:0007669"/>
    <property type="project" value="UniProtKB-KW"/>
</dbReference>
<keyword evidence="1" id="KW-0391">Immunity</keyword>
<evidence type="ECO:0000256" key="2">
    <source>
        <dbReference type="ARBA" id="ARBA00023130"/>
    </source>
</evidence>
<dbReference type="GO" id="GO:0005576">
    <property type="term" value="C:extracellular region"/>
    <property type="evidence" value="ECO:0007669"/>
    <property type="project" value="UniProtKB-ARBA"/>
</dbReference>
<dbReference type="InterPro" id="IPR036179">
    <property type="entry name" value="Ig-like_dom_sf"/>
</dbReference>
<sequence length="106" mass="11220">MLELCLDLGLHRHPCAASPVQPRGFSITTSQYELDGIQQPAGKGLEWVASVVAGSDVSTGYAPSTPSLPGRLAISAESSKNQVSLQLHSLTAADTAWCYCARTHTH</sequence>
<dbReference type="SUPFAM" id="SSF48726">
    <property type="entry name" value="Immunoglobulin"/>
    <property type="match status" value="1"/>
</dbReference>
<evidence type="ECO:0000256" key="1">
    <source>
        <dbReference type="ARBA" id="ARBA00022859"/>
    </source>
</evidence>
<evidence type="ECO:0000313" key="5">
    <source>
        <dbReference type="Ensembl" id="ENSGEVP00005029927.1"/>
    </source>
</evidence>
<keyword evidence="6" id="KW-1185">Reference proteome</keyword>
<dbReference type="OrthoDB" id="9426090at2759"/>
<dbReference type="Gene3D" id="2.60.40.10">
    <property type="entry name" value="Immunoglobulins"/>
    <property type="match status" value="1"/>
</dbReference>
<dbReference type="SMART" id="SM00406">
    <property type="entry name" value="IGv"/>
    <property type="match status" value="1"/>
</dbReference>
<name>A0A8C4YT91_9SAUR</name>
<proteinExistence type="predicted"/>
<evidence type="ECO:0000256" key="3">
    <source>
        <dbReference type="ARBA" id="ARBA00043265"/>
    </source>
</evidence>
<dbReference type="Ensembl" id="ENSGEVT00005031423.1">
    <property type="protein sequence ID" value="ENSGEVP00005029927.1"/>
    <property type="gene ID" value="ENSGEVG00005020890.1"/>
</dbReference>
<dbReference type="InterPro" id="IPR050199">
    <property type="entry name" value="IgHV"/>
</dbReference>
<accession>A0A8C4YT91</accession>
<feature type="domain" description="Immunoglobulin V-set" evidence="4">
    <location>
        <begin position="14"/>
        <end position="102"/>
    </location>
</feature>
<keyword evidence="3" id="KW-1280">Immunoglobulin</keyword>
<reference evidence="5" key="2">
    <citation type="submission" date="2025-09" db="UniProtKB">
        <authorList>
            <consortium name="Ensembl"/>
        </authorList>
    </citation>
    <scope>IDENTIFICATION</scope>
</reference>
<keyword evidence="2" id="KW-1064">Adaptive immunity</keyword>
<dbReference type="AlphaFoldDB" id="A0A8C4YT91"/>
<evidence type="ECO:0000313" key="6">
    <source>
        <dbReference type="Proteomes" id="UP000694390"/>
    </source>
</evidence>
<reference evidence="5" key="1">
    <citation type="submission" date="2025-08" db="UniProtKB">
        <authorList>
            <consortium name="Ensembl"/>
        </authorList>
    </citation>
    <scope>IDENTIFICATION</scope>
</reference>
<dbReference type="InterPro" id="IPR013783">
    <property type="entry name" value="Ig-like_fold"/>
</dbReference>
<dbReference type="PANTHER" id="PTHR23266">
    <property type="entry name" value="IMMUNOGLOBULIN HEAVY CHAIN"/>
    <property type="match status" value="1"/>
</dbReference>